<dbReference type="EMBL" id="MCFL01000005">
    <property type="protein sequence ID" value="ORZ39369.1"/>
    <property type="molecule type" value="Genomic_DNA"/>
</dbReference>
<accession>A0A1Y2HXY7</accession>
<evidence type="ECO:0000313" key="2">
    <source>
        <dbReference type="Proteomes" id="UP000193411"/>
    </source>
</evidence>
<dbReference type="AlphaFoldDB" id="A0A1Y2HXY7"/>
<sequence length="178" mass="19513">MYVAPVHDYLPASQPCTSKFSAFKSSTRPPCPNRKLAALPSGIHPTSNQVAFPDGEGDEPTSVVVFAVNHVQSRSWTTLHPSSPGPSATTASLHITRPYMINPTQQPTPSQRQEDLLLRGSRLPSVRPLLRRLCRVHRPLLCHLPLALLLVPRAHDVGILVQFRLQNDAAHSSSIRAS</sequence>
<gene>
    <name evidence="1" type="ORF">BCR44DRAFT_1426402</name>
</gene>
<comment type="caution">
    <text evidence="1">The sequence shown here is derived from an EMBL/GenBank/DDBJ whole genome shotgun (WGS) entry which is preliminary data.</text>
</comment>
<reference evidence="1 2" key="1">
    <citation type="submission" date="2016-07" db="EMBL/GenBank/DDBJ databases">
        <title>Pervasive Adenine N6-methylation of Active Genes in Fungi.</title>
        <authorList>
            <consortium name="DOE Joint Genome Institute"/>
            <person name="Mondo S.J."/>
            <person name="Dannebaum R.O."/>
            <person name="Kuo R.C."/>
            <person name="Labutti K."/>
            <person name="Haridas S."/>
            <person name="Kuo A."/>
            <person name="Salamov A."/>
            <person name="Ahrendt S.R."/>
            <person name="Lipzen A."/>
            <person name="Sullivan W."/>
            <person name="Andreopoulos W.B."/>
            <person name="Clum A."/>
            <person name="Lindquist E."/>
            <person name="Daum C."/>
            <person name="Ramamoorthy G.K."/>
            <person name="Gryganskyi A."/>
            <person name="Culley D."/>
            <person name="Magnuson J.K."/>
            <person name="James T.Y."/>
            <person name="O'Malley M.A."/>
            <person name="Stajich J.E."/>
            <person name="Spatafora J.W."/>
            <person name="Visel A."/>
            <person name="Grigoriev I.V."/>
        </authorList>
    </citation>
    <scope>NUCLEOTIDE SEQUENCE [LARGE SCALE GENOMIC DNA]</scope>
    <source>
        <strain evidence="1 2">PL171</strain>
    </source>
</reference>
<protein>
    <submittedName>
        <fullName evidence="1">Uncharacterized protein</fullName>
    </submittedName>
</protein>
<proteinExistence type="predicted"/>
<dbReference type="Proteomes" id="UP000193411">
    <property type="component" value="Unassembled WGS sequence"/>
</dbReference>
<keyword evidence="2" id="KW-1185">Reference proteome</keyword>
<name>A0A1Y2HXY7_9FUNG</name>
<organism evidence="1 2">
    <name type="scientific">Catenaria anguillulae PL171</name>
    <dbReference type="NCBI Taxonomy" id="765915"/>
    <lineage>
        <taxon>Eukaryota</taxon>
        <taxon>Fungi</taxon>
        <taxon>Fungi incertae sedis</taxon>
        <taxon>Blastocladiomycota</taxon>
        <taxon>Blastocladiomycetes</taxon>
        <taxon>Blastocladiales</taxon>
        <taxon>Catenariaceae</taxon>
        <taxon>Catenaria</taxon>
    </lineage>
</organism>
<evidence type="ECO:0000313" key="1">
    <source>
        <dbReference type="EMBL" id="ORZ39369.1"/>
    </source>
</evidence>